<dbReference type="AlphaFoldDB" id="A0A6A7BXJ7"/>
<dbReference type="PANTHER" id="PTHR41390:SF1">
    <property type="entry name" value="NADH-UBIQUINONE OXIDOREDUCTASE 213 KDA SUBUNIT"/>
    <property type="match status" value="1"/>
</dbReference>
<accession>A0A6A7BXJ7</accession>
<dbReference type="Proteomes" id="UP000799421">
    <property type="component" value="Unassembled WGS sequence"/>
</dbReference>
<feature type="transmembrane region" description="Helical" evidence="1">
    <location>
        <begin position="20"/>
        <end position="38"/>
    </location>
</feature>
<evidence type="ECO:0000256" key="1">
    <source>
        <dbReference type="SAM" id="Phobius"/>
    </source>
</evidence>
<evidence type="ECO:0000313" key="2">
    <source>
        <dbReference type="EMBL" id="KAF2859960.1"/>
    </source>
</evidence>
<dbReference type="PANTHER" id="PTHR41390">
    <property type="entry name" value="CHROMOSOME 7, WHOLE GENOME SHOTGUN SEQUENCE"/>
    <property type="match status" value="1"/>
</dbReference>
<dbReference type="OrthoDB" id="5565730at2759"/>
<protein>
    <submittedName>
        <fullName evidence="2">Uncharacterized protein</fullName>
    </submittedName>
</protein>
<evidence type="ECO:0000313" key="3">
    <source>
        <dbReference type="Proteomes" id="UP000799421"/>
    </source>
</evidence>
<feature type="transmembrane region" description="Helical" evidence="1">
    <location>
        <begin position="44"/>
        <end position="64"/>
    </location>
</feature>
<dbReference type="EMBL" id="MU005986">
    <property type="protein sequence ID" value="KAF2859960.1"/>
    <property type="molecule type" value="Genomic_DNA"/>
</dbReference>
<keyword evidence="1" id="KW-1133">Transmembrane helix</keyword>
<proteinExistence type="predicted"/>
<gene>
    <name evidence="2" type="ORF">K470DRAFT_217922</name>
</gene>
<reference evidence="2" key="1">
    <citation type="journal article" date="2020" name="Stud. Mycol.">
        <title>101 Dothideomycetes genomes: a test case for predicting lifestyles and emergence of pathogens.</title>
        <authorList>
            <person name="Haridas S."/>
            <person name="Albert R."/>
            <person name="Binder M."/>
            <person name="Bloem J."/>
            <person name="Labutti K."/>
            <person name="Salamov A."/>
            <person name="Andreopoulos B."/>
            <person name="Baker S."/>
            <person name="Barry K."/>
            <person name="Bills G."/>
            <person name="Bluhm B."/>
            <person name="Cannon C."/>
            <person name="Castanera R."/>
            <person name="Culley D."/>
            <person name="Daum C."/>
            <person name="Ezra D."/>
            <person name="Gonzalez J."/>
            <person name="Henrissat B."/>
            <person name="Kuo A."/>
            <person name="Liang C."/>
            <person name="Lipzen A."/>
            <person name="Lutzoni F."/>
            <person name="Magnuson J."/>
            <person name="Mondo S."/>
            <person name="Nolan M."/>
            <person name="Ohm R."/>
            <person name="Pangilinan J."/>
            <person name="Park H.-J."/>
            <person name="Ramirez L."/>
            <person name="Alfaro M."/>
            <person name="Sun H."/>
            <person name="Tritt A."/>
            <person name="Yoshinaga Y."/>
            <person name="Zwiers L.-H."/>
            <person name="Turgeon B."/>
            <person name="Goodwin S."/>
            <person name="Spatafora J."/>
            <person name="Crous P."/>
            <person name="Grigoriev I."/>
        </authorList>
    </citation>
    <scope>NUCLEOTIDE SEQUENCE</scope>
    <source>
        <strain evidence="2">CBS 480.64</strain>
    </source>
</reference>
<organism evidence="2 3">
    <name type="scientific">Piedraia hortae CBS 480.64</name>
    <dbReference type="NCBI Taxonomy" id="1314780"/>
    <lineage>
        <taxon>Eukaryota</taxon>
        <taxon>Fungi</taxon>
        <taxon>Dikarya</taxon>
        <taxon>Ascomycota</taxon>
        <taxon>Pezizomycotina</taxon>
        <taxon>Dothideomycetes</taxon>
        <taxon>Dothideomycetidae</taxon>
        <taxon>Capnodiales</taxon>
        <taxon>Piedraiaceae</taxon>
        <taxon>Piedraia</taxon>
    </lineage>
</organism>
<keyword evidence="1" id="KW-0812">Transmembrane</keyword>
<keyword evidence="1" id="KW-0472">Membrane</keyword>
<sequence length="200" mass="21145">MTVPGTDDSIAALIGPAAKVGAACGTAGFLFGGTAGILKETTPALFATAAGIQTFALGSTFWLCRSTILRMRDGGNLQHGDYTASSILAGGISGALVASITRGRRNVLPATFMWSLIGGLGQITHDALFNSVEEPQAKESFWKRVAQSKWSPVRVMSDKEYADVLREKIVKLDAEISLVDDEIAALRRQEGEQAAAKKST</sequence>
<keyword evidence="3" id="KW-1185">Reference proteome</keyword>
<name>A0A6A7BXJ7_9PEZI</name>